<feature type="transmembrane region" description="Helical" evidence="1">
    <location>
        <begin position="6"/>
        <end position="26"/>
    </location>
</feature>
<evidence type="ECO:0000256" key="1">
    <source>
        <dbReference type="SAM" id="Phobius"/>
    </source>
</evidence>
<feature type="transmembrane region" description="Helical" evidence="1">
    <location>
        <begin position="94"/>
        <end position="113"/>
    </location>
</feature>
<dbReference type="EMBL" id="CP104874">
    <property type="protein sequence ID" value="WWF05344.1"/>
    <property type="molecule type" value="Genomic_DNA"/>
</dbReference>
<proteinExistence type="predicted"/>
<gene>
    <name evidence="2" type="ORF">N5P18_00275</name>
</gene>
<keyword evidence="1" id="KW-0472">Membrane</keyword>
<keyword evidence="1" id="KW-1133">Transmembrane helix</keyword>
<evidence type="ECO:0008006" key="4">
    <source>
        <dbReference type="Google" id="ProtNLM"/>
    </source>
</evidence>
<organism evidence="2 3">
    <name type="scientific">Janibacter terrae</name>
    <dbReference type="NCBI Taxonomy" id="103817"/>
    <lineage>
        <taxon>Bacteria</taxon>
        <taxon>Bacillati</taxon>
        <taxon>Actinomycetota</taxon>
        <taxon>Actinomycetes</taxon>
        <taxon>Micrococcales</taxon>
        <taxon>Intrasporangiaceae</taxon>
        <taxon>Janibacter</taxon>
    </lineage>
</organism>
<sequence length="122" mass="12872">MLVPLTTLVLVAVGVLGVLALAYLIIDRLVDDLMLLTTAVVELLLLALVVGSAIAMGQVEGEGEGATMLAYALTLPILPPIVVFIALKEKTRWAMGVVLAGAFTVGVMTYRILQIWQTHGSA</sequence>
<keyword evidence="3" id="KW-1185">Reference proteome</keyword>
<protein>
    <recommendedName>
        <fullName evidence="4">Integral membrane protein</fullName>
    </recommendedName>
</protein>
<feature type="transmembrane region" description="Helical" evidence="1">
    <location>
        <begin position="33"/>
        <end position="56"/>
    </location>
</feature>
<reference evidence="2 3" key="1">
    <citation type="submission" date="2022-09" db="EMBL/GenBank/DDBJ databases">
        <title>Complete genome sequence of Janibacter terrae strain COS04-44, PCL-degrading bacteria isolated from oil spilled coast.</title>
        <authorList>
            <person name="Park H."/>
            <person name="Kim J.Y."/>
            <person name="An S.H."/>
            <person name="Lee C.M."/>
            <person name="Weon H.-Y."/>
        </authorList>
    </citation>
    <scope>NUCLEOTIDE SEQUENCE [LARGE SCALE GENOMIC DNA]</scope>
    <source>
        <strain evidence="2 3">COS04-44</strain>
    </source>
</reference>
<dbReference type="Proteomes" id="UP001381003">
    <property type="component" value="Chromosome"/>
</dbReference>
<evidence type="ECO:0000313" key="2">
    <source>
        <dbReference type="EMBL" id="WWF05344.1"/>
    </source>
</evidence>
<feature type="transmembrane region" description="Helical" evidence="1">
    <location>
        <begin position="68"/>
        <end position="87"/>
    </location>
</feature>
<accession>A0ABZ2FG69</accession>
<keyword evidence="1" id="KW-0812">Transmembrane</keyword>
<dbReference type="RefSeq" id="WP_338538346.1">
    <property type="nucleotide sequence ID" value="NZ_CP104874.1"/>
</dbReference>
<evidence type="ECO:0000313" key="3">
    <source>
        <dbReference type="Proteomes" id="UP001381003"/>
    </source>
</evidence>
<name>A0ABZ2FG69_9MICO</name>